<dbReference type="KEGG" id="fcm:BIW12_00200"/>
<evidence type="ECO:0000256" key="8">
    <source>
        <dbReference type="ARBA" id="ARBA00023277"/>
    </source>
</evidence>
<keyword evidence="7" id="KW-0413">Isomerase</keyword>
<protein>
    <recommendedName>
        <fullName evidence="4">L-ribulose-5-phosphate 4-epimerase</fullName>
        <ecNumber evidence="4">5.1.3.4</ecNumber>
    </recommendedName>
</protein>
<dbReference type="SMART" id="SM01007">
    <property type="entry name" value="Aldolase_II"/>
    <property type="match status" value="1"/>
</dbReference>
<dbReference type="RefSeq" id="WP_071183259.1">
    <property type="nucleotide sequence ID" value="NZ_CP017774.1"/>
</dbReference>
<comment type="catalytic activity">
    <reaction evidence="1">
        <text>L-ribulose 5-phosphate = D-xylulose 5-phosphate</text>
        <dbReference type="Rhea" id="RHEA:22368"/>
        <dbReference type="ChEBI" id="CHEBI:57737"/>
        <dbReference type="ChEBI" id="CHEBI:58226"/>
        <dbReference type="EC" id="5.1.3.4"/>
    </reaction>
</comment>
<keyword evidence="8" id="KW-0119">Carbohydrate metabolism</keyword>
<dbReference type="EMBL" id="CP017774">
    <property type="protein sequence ID" value="AOZ97984.1"/>
    <property type="molecule type" value="Genomic_DNA"/>
</dbReference>
<dbReference type="GO" id="GO:0046872">
    <property type="term" value="F:metal ion binding"/>
    <property type="evidence" value="ECO:0007669"/>
    <property type="project" value="UniProtKB-KW"/>
</dbReference>
<keyword evidence="5" id="KW-0479">Metal-binding</keyword>
<dbReference type="Proteomes" id="UP000178198">
    <property type="component" value="Chromosome"/>
</dbReference>
<keyword evidence="6" id="KW-0862">Zinc</keyword>
<comment type="similarity">
    <text evidence="3">Belongs to the aldolase class II family. AraD/FucA subfamily.</text>
</comment>
<reference evidence="10 11" key="1">
    <citation type="submission" date="2016-10" db="EMBL/GenBank/DDBJ databases">
        <title>Complete Genome Sequence of Flavobacterium sp. PK15.</title>
        <authorList>
            <person name="Ekwe A."/>
            <person name="Kim S.B."/>
        </authorList>
    </citation>
    <scope>NUCLEOTIDE SEQUENCE [LARGE SCALE GENOMIC DNA]</scope>
    <source>
        <strain evidence="10 11">PK15</strain>
    </source>
</reference>
<comment type="cofactor">
    <cofactor evidence="2">
        <name>Zn(2+)</name>
        <dbReference type="ChEBI" id="CHEBI:29105"/>
    </cofactor>
</comment>
<evidence type="ECO:0000256" key="2">
    <source>
        <dbReference type="ARBA" id="ARBA00001947"/>
    </source>
</evidence>
<evidence type="ECO:0000256" key="5">
    <source>
        <dbReference type="ARBA" id="ARBA00022723"/>
    </source>
</evidence>
<evidence type="ECO:0000313" key="10">
    <source>
        <dbReference type="EMBL" id="AOZ97984.1"/>
    </source>
</evidence>
<dbReference type="GO" id="GO:0008742">
    <property type="term" value="F:L-ribulose-phosphate 4-epimerase activity"/>
    <property type="evidence" value="ECO:0007669"/>
    <property type="project" value="UniProtKB-EC"/>
</dbReference>
<evidence type="ECO:0000313" key="11">
    <source>
        <dbReference type="Proteomes" id="UP000178198"/>
    </source>
</evidence>
<gene>
    <name evidence="10" type="primary">araD</name>
    <name evidence="10" type="ORF">BIW12_00200</name>
</gene>
<dbReference type="Gene3D" id="3.40.225.10">
    <property type="entry name" value="Class II aldolase/adducin N-terminal domain"/>
    <property type="match status" value="1"/>
</dbReference>
<dbReference type="FunFam" id="3.40.225.10:FF:000001">
    <property type="entry name" value="L-ribulose-5-phosphate 4-epimerase UlaF"/>
    <property type="match status" value="1"/>
</dbReference>
<dbReference type="EC" id="5.1.3.4" evidence="4"/>
<dbReference type="PANTHER" id="PTHR22789">
    <property type="entry name" value="FUCULOSE PHOSPHATE ALDOLASE"/>
    <property type="match status" value="1"/>
</dbReference>
<evidence type="ECO:0000256" key="6">
    <source>
        <dbReference type="ARBA" id="ARBA00022833"/>
    </source>
</evidence>
<evidence type="ECO:0000259" key="9">
    <source>
        <dbReference type="SMART" id="SM01007"/>
    </source>
</evidence>
<name>A0A1D9P6P5_9FLAO</name>
<evidence type="ECO:0000256" key="4">
    <source>
        <dbReference type="ARBA" id="ARBA00013186"/>
    </source>
</evidence>
<evidence type="ECO:0000256" key="1">
    <source>
        <dbReference type="ARBA" id="ARBA00001726"/>
    </source>
</evidence>
<proteinExistence type="inferred from homology"/>
<dbReference type="OrthoDB" id="9786287at2"/>
<feature type="domain" description="Class II aldolase/adducin N-terminal" evidence="9">
    <location>
        <begin position="10"/>
        <end position="200"/>
    </location>
</feature>
<dbReference type="SUPFAM" id="SSF53639">
    <property type="entry name" value="AraD/HMP-PK domain-like"/>
    <property type="match status" value="1"/>
</dbReference>
<evidence type="ECO:0000256" key="3">
    <source>
        <dbReference type="ARBA" id="ARBA00010037"/>
    </source>
</evidence>
<organism evidence="10 11">
    <name type="scientific">Flavobacterium commune</name>
    <dbReference type="NCBI Taxonomy" id="1306519"/>
    <lineage>
        <taxon>Bacteria</taxon>
        <taxon>Pseudomonadati</taxon>
        <taxon>Bacteroidota</taxon>
        <taxon>Flavobacteriia</taxon>
        <taxon>Flavobacteriales</taxon>
        <taxon>Flavobacteriaceae</taxon>
        <taxon>Flavobacterium</taxon>
    </lineage>
</organism>
<accession>A0A1D9P6P5</accession>
<dbReference type="AlphaFoldDB" id="A0A1D9P6P5"/>
<sequence length="233" mass="26166">MSSKYQALKQECYEANMQLNELNLVVYTFGNVSAVDRENGVFAIKPSGVPYEELKAEDIVIVDFDNNIIEGDKRPSSDTKTHAYLYKHWPNIGGIAHTHATYSVAWSQAQRDIPIFGTTHADHLTSDIPCAAPMADNLIEGNYEHNTGIQILDCFKEKNLSYEEVEMVLLGNHGPFAWGKNAAKAVYNSKVLEVVAQMAYLTLQINPAAPRLKDSLIKKHYERKHGKDSYYGQ</sequence>
<dbReference type="PANTHER" id="PTHR22789:SF8">
    <property type="entry name" value="L-RIBULOSE-5-PHOSPHATE 4-EPIMERASE SGBE"/>
    <property type="match status" value="1"/>
</dbReference>
<dbReference type="InterPro" id="IPR050197">
    <property type="entry name" value="Aldolase_class_II_sugar_metab"/>
</dbReference>
<keyword evidence="11" id="KW-1185">Reference proteome</keyword>
<dbReference type="Pfam" id="PF00596">
    <property type="entry name" value="Aldolase_II"/>
    <property type="match status" value="1"/>
</dbReference>
<dbReference type="GO" id="GO:0016832">
    <property type="term" value="F:aldehyde-lyase activity"/>
    <property type="evidence" value="ECO:0007669"/>
    <property type="project" value="TreeGrafter"/>
</dbReference>
<evidence type="ECO:0000256" key="7">
    <source>
        <dbReference type="ARBA" id="ARBA00023235"/>
    </source>
</evidence>
<dbReference type="InterPro" id="IPR036409">
    <property type="entry name" value="Aldolase_II/adducin_N_sf"/>
</dbReference>
<dbReference type="NCBIfam" id="NF006047">
    <property type="entry name" value="PRK08193.1"/>
    <property type="match status" value="1"/>
</dbReference>
<dbReference type="GO" id="GO:0005829">
    <property type="term" value="C:cytosol"/>
    <property type="evidence" value="ECO:0007669"/>
    <property type="project" value="TreeGrafter"/>
</dbReference>
<dbReference type="STRING" id="1306519.BIW12_00200"/>
<dbReference type="InterPro" id="IPR001303">
    <property type="entry name" value="Aldolase_II/adducin_N"/>
</dbReference>
<dbReference type="GO" id="GO:0019323">
    <property type="term" value="P:pentose catabolic process"/>
    <property type="evidence" value="ECO:0007669"/>
    <property type="project" value="TreeGrafter"/>
</dbReference>